<comment type="function">
    <text evidence="2">With LigD forms a non-homologous end joining (NHEJ) DNA repair enzyme, which repairs dsDNA breaks with reduced fidelity. Binds linear dsDNA with 5'- and 3'- overhangs but not closed circular dsDNA nor ssDNA. Recruits and stimulates the ligase activity of LigD.</text>
</comment>
<proteinExistence type="inferred from homology"/>
<keyword evidence="2" id="KW-0233">DNA recombination</keyword>
<reference evidence="5 6" key="1">
    <citation type="submission" date="2023-09" db="EMBL/GenBank/DDBJ databases">
        <title>Complete Genome and Methylome dissection of Bacillus brevis NEB573 original source of BbsI restriction endonuclease.</title>
        <authorList>
            <person name="Fomenkov A."/>
            <person name="Roberts R.D."/>
        </authorList>
    </citation>
    <scope>NUCLEOTIDE SEQUENCE [LARGE SCALE GENOMIC DNA]</scope>
    <source>
        <strain evidence="5 6">NEB573</strain>
    </source>
</reference>
<dbReference type="RefSeq" id="WP_310764081.1">
    <property type="nucleotide sequence ID" value="NZ_CP134050.1"/>
</dbReference>
<comment type="subunit">
    <text evidence="2">Homodimer. Interacts with LigD.</text>
</comment>
<evidence type="ECO:0000313" key="6">
    <source>
        <dbReference type="Proteomes" id="UP001256827"/>
    </source>
</evidence>
<gene>
    <name evidence="2" type="primary">ku</name>
    <name evidence="5" type="ORF">RGB73_17925</name>
</gene>
<dbReference type="HAMAP" id="MF_01875">
    <property type="entry name" value="Prokaryotic_Ku"/>
    <property type="match status" value="1"/>
</dbReference>
<evidence type="ECO:0000313" key="5">
    <source>
        <dbReference type="EMBL" id="WNC12606.1"/>
    </source>
</evidence>
<evidence type="ECO:0000256" key="2">
    <source>
        <dbReference type="HAMAP-Rule" id="MF_01875"/>
    </source>
</evidence>
<organism evidence="5 6">
    <name type="scientific">Brevibacillus brevis</name>
    <name type="common">Bacillus brevis</name>
    <dbReference type="NCBI Taxonomy" id="1393"/>
    <lineage>
        <taxon>Bacteria</taxon>
        <taxon>Bacillati</taxon>
        <taxon>Bacillota</taxon>
        <taxon>Bacilli</taxon>
        <taxon>Bacillales</taxon>
        <taxon>Paenibacillaceae</taxon>
        <taxon>Brevibacillus</taxon>
    </lineage>
</organism>
<feature type="compositionally biased region" description="Low complexity" evidence="3">
    <location>
        <begin position="292"/>
        <end position="309"/>
    </location>
</feature>
<feature type="region of interest" description="Disordered" evidence="3">
    <location>
        <begin position="255"/>
        <end position="318"/>
    </location>
</feature>
<evidence type="ECO:0000259" key="4">
    <source>
        <dbReference type="SMART" id="SM00559"/>
    </source>
</evidence>
<dbReference type="Proteomes" id="UP001256827">
    <property type="component" value="Chromosome"/>
</dbReference>
<keyword evidence="6" id="KW-1185">Reference proteome</keyword>
<feature type="domain" description="Ku" evidence="4">
    <location>
        <begin position="52"/>
        <end position="180"/>
    </location>
</feature>
<dbReference type="InterPro" id="IPR009187">
    <property type="entry name" value="Prok_Ku"/>
</dbReference>
<dbReference type="Gene3D" id="2.40.290.10">
    <property type="match status" value="1"/>
</dbReference>
<dbReference type="CDD" id="cd00789">
    <property type="entry name" value="KU_like"/>
    <property type="match status" value="1"/>
</dbReference>
<evidence type="ECO:0000256" key="3">
    <source>
        <dbReference type="SAM" id="MobiDB-lite"/>
    </source>
</evidence>
<dbReference type="PIRSF" id="PIRSF006493">
    <property type="entry name" value="Prok_Ku"/>
    <property type="match status" value="1"/>
</dbReference>
<keyword evidence="2" id="KW-0227">DNA damage</keyword>
<comment type="similarity">
    <text evidence="2">Belongs to the prokaryotic Ku family.</text>
</comment>
<keyword evidence="1 2" id="KW-0238">DNA-binding</keyword>
<accession>A0ABY9T005</accession>
<keyword evidence="2" id="KW-0234">DNA repair</keyword>
<dbReference type="SUPFAM" id="SSF100939">
    <property type="entry name" value="SPOC domain-like"/>
    <property type="match status" value="1"/>
</dbReference>
<name>A0ABY9T005_BREBE</name>
<dbReference type="PANTHER" id="PTHR41251">
    <property type="entry name" value="NON-HOMOLOGOUS END JOINING PROTEIN KU"/>
    <property type="match status" value="1"/>
</dbReference>
<dbReference type="InterPro" id="IPR006164">
    <property type="entry name" value="DNA_bd_Ku70/Ku80"/>
</dbReference>
<evidence type="ECO:0000256" key="1">
    <source>
        <dbReference type="ARBA" id="ARBA00023125"/>
    </source>
</evidence>
<protein>
    <recommendedName>
        <fullName evidence="2">Non-homologous end joining protein Ku</fullName>
    </recommendedName>
</protein>
<dbReference type="NCBIfam" id="TIGR02772">
    <property type="entry name" value="Ku_bact"/>
    <property type="match status" value="1"/>
</dbReference>
<dbReference type="InterPro" id="IPR016194">
    <property type="entry name" value="SPOC-like_C_dom_sf"/>
</dbReference>
<dbReference type="Pfam" id="PF02735">
    <property type="entry name" value="Ku"/>
    <property type="match status" value="1"/>
</dbReference>
<dbReference type="SMART" id="SM00559">
    <property type="entry name" value="Ku78"/>
    <property type="match status" value="1"/>
</dbReference>
<dbReference type="PANTHER" id="PTHR41251:SF1">
    <property type="entry name" value="NON-HOMOLOGOUS END JOINING PROTEIN KU"/>
    <property type="match status" value="1"/>
</dbReference>
<dbReference type="EMBL" id="CP134050">
    <property type="protein sequence ID" value="WNC12606.1"/>
    <property type="molecule type" value="Genomic_DNA"/>
</dbReference>
<sequence length="318" mass="35496">MHTVWKGSISFGLVNIPVRMFTATEERDIRFRQLHKECHTPIKYAKMCPHCDREIEASEIVRGYEYEKGHFVIIDDSDLEAITPETRRAIEILDFVDLKDIDPIYFDKSYFLSPQETGDKAYALLRAAMEQTGKIAVAQVTMRNRQSLAVVRLYEHCIMMETIYYPDEVRPVSQVPALPEAEVALSENELKMATELINNMTVPFDPGKYTDDYRIELQAMIEKKLEGQEIATSPAVPRANVIDLMQALKQSLEATGGPAAGPVKLEPEPTPEPAAKKPGRKASSKTPKEGAAKPMPAAPAASTTGTTTKTLRRKKTSV</sequence>